<dbReference type="InterPro" id="IPR035093">
    <property type="entry name" value="RelE/ParE_toxin_dom_sf"/>
</dbReference>
<dbReference type="Gene3D" id="3.30.2310.20">
    <property type="entry name" value="RelE-like"/>
    <property type="match status" value="1"/>
</dbReference>
<protein>
    <submittedName>
        <fullName evidence="1">Killer suppression protein HigA</fullName>
    </submittedName>
</protein>
<dbReference type="EMBL" id="QSSN01000021">
    <property type="protein sequence ID" value="RGL83943.1"/>
    <property type="molecule type" value="Genomic_DNA"/>
</dbReference>
<name>A0A396AK74_PHOVU</name>
<dbReference type="RefSeq" id="WP_117678348.1">
    <property type="nucleotide sequence ID" value="NZ_JACBPT010000071.1"/>
</dbReference>
<evidence type="ECO:0000313" key="1">
    <source>
        <dbReference type="EMBL" id="RGL83943.1"/>
    </source>
</evidence>
<organism evidence="1 2">
    <name type="scientific">Phocaeicola vulgatus</name>
    <name type="common">Bacteroides vulgatus</name>
    <dbReference type="NCBI Taxonomy" id="821"/>
    <lineage>
        <taxon>Bacteria</taxon>
        <taxon>Pseudomonadati</taxon>
        <taxon>Bacteroidota</taxon>
        <taxon>Bacteroidia</taxon>
        <taxon>Bacteroidales</taxon>
        <taxon>Bacteroidaceae</taxon>
        <taxon>Phocaeicola</taxon>
    </lineage>
</organism>
<accession>A0A396AK74</accession>
<dbReference type="Proteomes" id="UP000261278">
    <property type="component" value="Unassembled WGS sequence"/>
</dbReference>
<comment type="caution">
    <text evidence="1">The sequence shown here is derived from an EMBL/GenBank/DDBJ whole genome shotgun (WGS) entry which is preliminary data.</text>
</comment>
<proteinExistence type="predicted"/>
<reference evidence="1 2" key="1">
    <citation type="submission" date="2018-08" db="EMBL/GenBank/DDBJ databases">
        <title>A genome reference for cultivated species of the human gut microbiota.</title>
        <authorList>
            <person name="Zou Y."/>
            <person name="Xue W."/>
            <person name="Luo G."/>
        </authorList>
    </citation>
    <scope>NUCLEOTIDE SEQUENCE [LARGE SCALE GENOMIC DNA]</scope>
    <source>
        <strain evidence="1 2">TF05-18</strain>
    </source>
</reference>
<sequence length="112" mass="13162">MEISFQNKKLEKIASNERKCLKEFGKKRADLFLQRLSDLDAALTLEDVRYLPGHYHELTGDRKGQWACDLDQPYRLIFEPHEDPIPTDDNGKYIWIEIKGVEIIEITNYHGK</sequence>
<evidence type="ECO:0000313" key="2">
    <source>
        <dbReference type="Proteomes" id="UP000261278"/>
    </source>
</evidence>
<dbReference type="AlphaFoldDB" id="A0A396AK74"/>
<gene>
    <name evidence="1" type="ORF">DXC44_15725</name>
</gene>
<dbReference type="SUPFAM" id="SSF143011">
    <property type="entry name" value="RelE-like"/>
    <property type="match status" value="1"/>
</dbReference>